<protein>
    <recommendedName>
        <fullName evidence="2">Reverse transcriptase N-terminal domain-containing protein</fullName>
    </recommendedName>
</protein>
<keyword evidence="1" id="KW-0934">Plastid</keyword>
<keyword evidence="1" id="KW-0150">Chloroplast</keyword>
<sequence length="383" mass="46064">MVFIDWKKKMQVIIQDIQPKSLIINKALKYERQQRLFYIQKKIYQASQECNSLLVQSLQKLLLSLESIRSLAEDLSKPSKSRITINQHTSATTKKLDFHNVDETLATWCLEAEWKPKIKASYRLRYKYSHIVKWSMNNQLNLCLLHNIDKQYLLSKMQSIQWIHKKIDDNLDKQYFVQERIKIPSKYKNTINFKLADLLYLILTLGMDWNYYQQKLCHDSSKHTTYNCLLDEIYIFDRENDCDIFNKMMIQNFLYNIGIKTFYFLDIYCCSANRIRHTLQNIKYHQASECIGELMLSVKHLLYGKNHLGRYRIQFHTPTRNKINQICNVIHNWAIHYTKLKKHLQTKDLNYHIFLILDVWTKKSKSKINYQMIQHLQSSLLFK</sequence>
<dbReference type="GeneID" id="29999871"/>
<dbReference type="AlphaFoldDB" id="A0A1G4NXC3"/>
<gene>
    <name evidence="1" type="primary">ORF_3</name>
    <name evidence="1" type="ORF">J0154_101</name>
</gene>
<proteinExistence type="predicted"/>
<name>A0A1G4NXC3_9FLOR</name>
<evidence type="ECO:0000313" key="1">
    <source>
        <dbReference type="EMBL" id="SCW23166.1"/>
    </source>
</evidence>
<dbReference type="EMBL" id="LT622872">
    <property type="protein sequence ID" value="SCW23166.1"/>
    <property type="molecule type" value="Genomic_DNA"/>
</dbReference>
<accession>A0A1G4NXC3</accession>
<reference evidence="1" key="1">
    <citation type="submission" date="2016-10" db="EMBL/GenBank/DDBJ databases">
        <title>Chloroplast genomes as a tool to resolve red algal phylogenies: a case study in the Nemaliales.</title>
        <authorList>
            <person name="Costa J.F."/>
            <person name="Lin S.M."/>
            <person name="Macaya E.C."/>
            <person name="Fernandez-Garcia C."/>
            <person name="Verbruggen H."/>
        </authorList>
    </citation>
    <scope>NUCLEOTIDE SEQUENCE</scope>
    <source>
        <strain evidence="1">J.0154</strain>
    </source>
</reference>
<geneLocation type="chloroplast" evidence="1"/>
<organism evidence="1">
    <name type="scientific">Neoizziella asiatica</name>
    <dbReference type="NCBI Taxonomy" id="1077397"/>
    <lineage>
        <taxon>Eukaryota</taxon>
        <taxon>Rhodophyta</taxon>
        <taxon>Florideophyceae</taxon>
        <taxon>Nemaliophycidae</taxon>
        <taxon>Nemaliales</taxon>
        <taxon>Liagoraceae</taxon>
        <taxon>Neoizziella</taxon>
    </lineage>
</organism>
<reference evidence="1" key="2">
    <citation type="submission" date="2016-10" db="EMBL/GenBank/DDBJ databases">
        <authorList>
            <person name="de Groot N.N."/>
        </authorList>
    </citation>
    <scope>NUCLEOTIDE SEQUENCE</scope>
    <source>
        <strain evidence="1">J.0154</strain>
    </source>
</reference>
<dbReference type="RefSeq" id="YP_009314711.1">
    <property type="nucleotide sequence ID" value="NC_031663.1"/>
</dbReference>
<evidence type="ECO:0008006" key="2">
    <source>
        <dbReference type="Google" id="ProtNLM"/>
    </source>
</evidence>